<keyword evidence="2" id="KW-1185">Reference proteome</keyword>
<dbReference type="EMBL" id="JAODUO010001496">
    <property type="protein sequence ID" value="KAK2162891.1"/>
    <property type="molecule type" value="Genomic_DNA"/>
</dbReference>
<sequence>MINEMDKMEQKWKQKPRTNDIEENYKGRAELEPVQISRSNPWCTKMAFLFGFAKKQTEITCFLAKPDECLQL</sequence>
<dbReference type="AlphaFoldDB" id="A0AAD9K1P0"/>
<evidence type="ECO:0000313" key="1">
    <source>
        <dbReference type="EMBL" id="KAK2162891.1"/>
    </source>
</evidence>
<accession>A0AAD9K1P0</accession>
<evidence type="ECO:0000313" key="2">
    <source>
        <dbReference type="Proteomes" id="UP001209878"/>
    </source>
</evidence>
<name>A0AAD9K1P0_RIDPI</name>
<reference evidence="1" key="1">
    <citation type="journal article" date="2023" name="Mol. Biol. Evol.">
        <title>Third-Generation Sequencing Reveals the Adaptive Role of the Epigenome in Three Deep-Sea Polychaetes.</title>
        <authorList>
            <person name="Perez M."/>
            <person name="Aroh O."/>
            <person name="Sun Y."/>
            <person name="Lan Y."/>
            <person name="Juniper S.K."/>
            <person name="Young C.R."/>
            <person name="Angers B."/>
            <person name="Qian P.Y."/>
        </authorList>
    </citation>
    <scope>NUCLEOTIDE SEQUENCE</scope>
    <source>
        <strain evidence="1">R07B-5</strain>
    </source>
</reference>
<dbReference type="Proteomes" id="UP001209878">
    <property type="component" value="Unassembled WGS sequence"/>
</dbReference>
<proteinExistence type="predicted"/>
<protein>
    <submittedName>
        <fullName evidence="1">Uncharacterized protein</fullName>
    </submittedName>
</protein>
<comment type="caution">
    <text evidence="1">The sequence shown here is derived from an EMBL/GenBank/DDBJ whole genome shotgun (WGS) entry which is preliminary data.</text>
</comment>
<gene>
    <name evidence="1" type="ORF">NP493_1500g00003</name>
</gene>
<organism evidence="1 2">
    <name type="scientific">Ridgeia piscesae</name>
    <name type="common">Tubeworm</name>
    <dbReference type="NCBI Taxonomy" id="27915"/>
    <lineage>
        <taxon>Eukaryota</taxon>
        <taxon>Metazoa</taxon>
        <taxon>Spiralia</taxon>
        <taxon>Lophotrochozoa</taxon>
        <taxon>Annelida</taxon>
        <taxon>Polychaeta</taxon>
        <taxon>Sedentaria</taxon>
        <taxon>Canalipalpata</taxon>
        <taxon>Sabellida</taxon>
        <taxon>Siboglinidae</taxon>
        <taxon>Ridgeia</taxon>
    </lineage>
</organism>